<reference evidence="3 4" key="1">
    <citation type="submission" date="2016-05" db="EMBL/GenBank/DDBJ databases">
        <title>Microbial solvent formation.</title>
        <authorList>
            <person name="Poehlein A."/>
            <person name="Montoya Solano J.D."/>
            <person name="Flitsch S."/>
            <person name="Krabben P."/>
            <person name="Duerre P."/>
            <person name="Daniel R."/>
        </authorList>
    </citation>
    <scope>NUCLEOTIDE SEQUENCE [LARGE SCALE GENOMIC DNA]</scope>
    <source>
        <strain evidence="3 4">L1-8</strain>
    </source>
</reference>
<keyword evidence="2 3" id="KW-0560">Oxidoreductase</keyword>
<evidence type="ECO:0000313" key="4">
    <source>
        <dbReference type="Proteomes" id="UP000191154"/>
    </source>
</evidence>
<organism evidence="3 4">
    <name type="scientific">Clostridium saccharobutylicum</name>
    <dbReference type="NCBI Taxonomy" id="169679"/>
    <lineage>
        <taxon>Bacteria</taxon>
        <taxon>Bacillati</taxon>
        <taxon>Bacillota</taxon>
        <taxon>Clostridia</taxon>
        <taxon>Eubacteriales</taxon>
        <taxon>Clostridiaceae</taxon>
        <taxon>Clostridium</taxon>
    </lineage>
</organism>
<comment type="caution">
    <text evidence="3">The sequence shown here is derived from an EMBL/GenBank/DDBJ whole genome shotgun (WGS) entry which is preliminary data.</text>
</comment>
<proteinExistence type="inferred from homology"/>
<dbReference type="NCBIfam" id="NF005559">
    <property type="entry name" value="PRK07231.1"/>
    <property type="match status" value="1"/>
</dbReference>
<accession>A0A1S8MNY4</accession>
<dbReference type="GO" id="GO:0004316">
    <property type="term" value="F:3-oxoacyl-[acyl-carrier-protein] reductase (NADPH) activity"/>
    <property type="evidence" value="ECO:0007669"/>
    <property type="project" value="UniProtKB-EC"/>
</dbReference>
<dbReference type="PRINTS" id="PR00080">
    <property type="entry name" value="SDRFAMILY"/>
</dbReference>
<evidence type="ECO:0000256" key="2">
    <source>
        <dbReference type="ARBA" id="ARBA00023002"/>
    </source>
</evidence>
<evidence type="ECO:0000256" key="1">
    <source>
        <dbReference type="ARBA" id="ARBA00006484"/>
    </source>
</evidence>
<dbReference type="Gene3D" id="3.40.50.720">
    <property type="entry name" value="NAD(P)-binding Rossmann-like Domain"/>
    <property type="match status" value="1"/>
</dbReference>
<dbReference type="RefSeq" id="WP_077867402.1">
    <property type="nucleotide sequence ID" value="NZ_LZYZ01000011.1"/>
</dbReference>
<dbReference type="PRINTS" id="PR00081">
    <property type="entry name" value="GDHRDH"/>
</dbReference>
<dbReference type="GO" id="GO:0008206">
    <property type="term" value="P:bile acid metabolic process"/>
    <property type="evidence" value="ECO:0007669"/>
    <property type="project" value="UniProtKB-ARBA"/>
</dbReference>
<name>A0A1S8MNY4_CLOSA</name>
<dbReference type="AlphaFoldDB" id="A0A1S8MNY4"/>
<sequence>MLLQGKVAIVIGASRGIGREIALTLAKNGASLAITGNKENLLKEVAEEIEKINQKCLIYIGDVSDPNTSKELVSYVIEVFGRIDILVNNAGINTRIPTLELTPEEWQKVININLNGTFYSCTAVLPYMIKQKSGKIINVSSTTAKTPHKNASPSYGASKAGVNYLTQHLALEMAKHNICVNAVCPGPIETDMSKQWSEEYRKQVLSKIPLGRIGEAQNVADTVLFLSSSMSDFITGESININGGTYMN</sequence>
<dbReference type="FunFam" id="3.40.50.720:FF:000084">
    <property type="entry name" value="Short-chain dehydrogenase reductase"/>
    <property type="match status" value="1"/>
</dbReference>
<dbReference type="SUPFAM" id="SSF51735">
    <property type="entry name" value="NAD(P)-binding Rossmann-fold domains"/>
    <property type="match status" value="1"/>
</dbReference>
<dbReference type="EMBL" id="LZYZ01000011">
    <property type="protein sequence ID" value="OOM05868.1"/>
    <property type="molecule type" value="Genomic_DNA"/>
</dbReference>
<comment type="similarity">
    <text evidence="1">Belongs to the short-chain dehydrogenases/reductases (SDR) family.</text>
</comment>
<evidence type="ECO:0000313" key="3">
    <source>
        <dbReference type="EMBL" id="OOM05868.1"/>
    </source>
</evidence>
<dbReference type="PANTHER" id="PTHR42760">
    <property type="entry name" value="SHORT-CHAIN DEHYDROGENASES/REDUCTASES FAMILY MEMBER"/>
    <property type="match status" value="1"/>
</dbReference>
<dbReference type="NCBIfam" id="NF009466">
    <property type="entry name" value="PRK12826.1-2"/>
    <property type="match status" value="1"/>
</dbReference>
<dbReference type="Pfam" id="PF13561">
    <property type="entry name" value="adh_short_C2"/>
    <property type="match status" value="1"/>
</dbReference>
<dbReference type="InterPro" id="IPR002347">
    <property type="entry name" value="SDR_fam"/>
</dbReference>
<gene>
    <name evidence="3" type="primary">fabG_6</name>
    <name evidence="3" type="ORF">CLOSAC_44470</name>
</gene>
<dbReference type="EC" id="1.1.1.100" evidence="3"/>
<protein>
    <submittedName>
        <fullName evidence="3">3-oxoacyl-[acyl-carrier-protein] reductase FabG</fullName>
        <ecNumber evidence="3">1.1.1.100</ecNumber>
    </submittedName>
</protein>
<dbReference type="Proteomes" id="UP000191154">
    <property type="component" value="Unassembled WGS sequence"/>
</dbReference>
<dbReference type="InterPro" id="IPR036291">
    <property type="entry name" value="NAD(P)-bd_dom_sf"/>
</dbReference>